<feature type="domain" description="ABM" evidence="1">
    <location>
        <begin position="12"/>
        <end position="83"/>
    </location>
</feature>
<dbReference type="PANTHER" id="PTHR37811">
    <property type="entry name" value="BLL5343 PROTEIN"/>
    <property type="match status" value="1"/>
</dbReference>
<keyword evidence="2" id="KW-0503">Monooxygenase</keyword>
<accession>A0AAD0W4D5</accession>
<dbReference type="GO" id="GO:0004497">
    <property type="term" value="F:monooxygenase activity"/>
    <property type="evidence" value="ECO:0007669"/>
    <property type="project" value="UniProtKB-KW"/>
</dbReference>
<dbReference type="Proteomes" id="UP000258102">
    <property type="component" value="Chromosome 1"/>
</dbReference>
<dbReference type="SUPFAM" id="SSF54909">
    <property type="entry name" value="Dimeric alpha+beta barrel"/>
    <property type="match status" value="1"/>
</dbReference>
<protein>
    <submittedName>
        <fullName evidence="2">Antibiotic biosynthesis monooxygenase</fullName>
    </submittedName>
</protein>
<reference evidence="2 3" key="1">
    <citation type="submission" date="2018-08" db="EMBL/GenBank/DDBJ databases">
        <title>Whole Genome Sequences of Two Pseudoalteromonas piscicida Strains, DE1-A and DE2-A, which Exhibit Strong Antibacterial Activity against Vibrio vulnificus.</title>
        <authorList>
            <person name="Richards G.P."/>
            <person name="Needleman D.S."/>
            <person name="Watson M.A."/>
            <person name="Polson S.W."/>
        </authorList>
    </citation>
    <scope>NUCLEOTIDE SEQUENCE [LARGE SCALE GENOMIC DNA]</scope>
    <source>
        <strain evidence="2 3">DE2-A</strain>
    </source>
</reference>
<proteinExistence type="predicted"/>
<keyword evidence="2" id="KW-0560">Oxidoreductase</keyword>
<dbReference type="InterPro" id="IPR052936">
    <property type="entry name" value="Jasmonate_Hydroxylase-like"/>
</dbReference>
<evidence type="ECO:0000313" key="3">
    <source>
        <dbReference type="Proteomes" id="UP000258102"/>
    </source>
</evidence>
<dbReference type="KEGG" id="ppis:B1L02_07695"/>
<gene>
    <name evidence="2" type="ORF">D0511_10070</name>
</gene>
<dbReference type="InterPro" id="IPR007138">
    <property type="entry name" value="ABM_dom"/>
</dbReference>
<evidence type="ECO:0000313" key="2">
    <source>
        <dbReference type="EMBL" id="AXR02376.1"/>
    </source>
</evidence>
<evidence type="ECO:0000259" key="1">
    <source>
        <dbReference type="Pfam" id="PF03992"/>
    </source>
</evidence>
<dbReference type="PANTHER" id="PTHR37811:SF2">
    <property type="entry name" value="ABM DOMAIN-CONTAINING PROTEIN"/>
    <property type="match status" value="1"/>
</dbReference>
<dbReference type="Gene3D" id="3.30.70.100">
    <property type="match status" value="1"/>
</dbReference>
<sequence length="106" mass="12274">MTTYDSNYSTTPYYAVIFTNIKNEDDEGYAQTASRMVELAQLQPGFLGLESAREEVGITVSYWRDLESIKAWKANAEHIEAQKNGNKKWYQSYTTRIAKVEREYSL</sequence>
<dbReference type="InterPro" id="IPR011008">
    <property type="entry name" value="Dimeric_a/b-barrel"/>
</dbReference>
<dbReference type="AlphaFoldDB" id="A0AAD0W4D5"/>
<dbReference type="EMBL" id="CP031761">
    <property type="protein sequence ID" value="AXR02376.1"/>
    <property type="molecule type" value="Genomic_DNA"/>
</dbReference>
<name>A0AAD0W4D5_PSEO7</name>
<organism evidence="2 3">
    <name type="scientific">Pseudoalteromonas piscicida</name>
    <dbReference type="NCBI Taxonomy" id="43662"/>
    <lineage>
        <taxon>Bacteria</taxon>
        <taxon>Pseudomonadati</taxon>
        <taxon>Pseudomonadota</taxon>
        <taxon>Gammaproteobacteria</taxon>
        <taxon>Alteromonadales</taxon>
        <taxon>Pseudoalteromonadaceae</taxon>
        <taxon>Pseudoalteromonas</taxon>
    </lineage>
</organism>
<dbReference type="Pfam" id="PF03992">
    <property type="entry name" value="ABM"/>
    <property type="match status" value="1"/>
</dbReference>